<evidence type="ECO:0000256" key="1">
    <source>
        <dbReference type="SAM" id="Coils"/>
    </source>
</evidence>
<dbReference type="RefSeq" id="WP_214170664.1">
    <property type="nucleotide sequence ID" value="NZ_JAHCVJ010000002.1"/>
</dbReference>
<feature type="signal peptide" evidence="2">
    <location>
        <begin position="1"/>
        <end position="21"/>
    </location>
</feature>
<evidence type="ECO:0000313" key="3">
    <source>
        <dbReference type="EMBL" id="MBT0663886.1"/>
    </source>
</evidence>
<keyword evidence="4" id="KW-1185">Reference proteome</keyword>
<keyword evidence="1" id="KW-0175">Coiled coil</keyword>
<sequence>MFNAKNILILLLLTTIKSAFATEPVKSELVVGTREQFRACLDSEDILNSRRKLIDEHLAANHATMKQIQDESAAIVEEQKQLISAGALQFDMFNRRVEEHNKLVKTANESAEKMKAEQDAYNEDMIDHNKRCATLVINIIDRQAVLSERKGKR</sequence>
<keyword evidence="2" id="KW-0732">Signal</keyword>
<comment type="caution">
    <text evidence="3">The sequence shown here is derived from an EMBL/GenBank/DDBJ whole genome shotgun (WGS) entry which is preliminary data.</text>
</comment>
<organism evidence="3 4">
    <name type="scientific">Geoanaerobacter pelophilus</name>
    <dbReference type="NCBI Taxonomy" id="60036"/>
    <lineage>
        <taxon>Bacteria</taxon>
        <taxon>Pseudomonadati</taxon>
        <taxon>Thermodesulfobacteriota</taxon>
        <taxon>Desulfuromonadia</taxon>
        <taxon>Geobacterales</taxon>
        <taxon>Geobacteraceae</taxon>
        <taxon>Geoanaerobacter</taxon>
    </lineage>
</organism>
<proteinExistence type="predicted"/>
<name>A0AAW4KZ09_9BACT</name>
<dbReference type="AlphaFoldDB" id="A0AAW4KZ09"/>
<feature type="coiled-coil region" evidence="1">
    <location>
        <begin position="97"/>
        <end position="131"/>
    </location>
</feature>
<evidence type="ECO:0000313" key="4">
    <source>
        <dbReference type="Proteomes" id="UP000811899"/>
    </source>
</evidence>
<reference evidence="3 4" key="1">
    <citation type="submission" date="2021-05" db="EMBL/GenBank/DDBJ databases">
        <title>The draft genome of Geobacter pelophilus DSM 12255.</title>
        <authorList>
            <person name="Xu Z."/>
            <person name="Masuda Y."/>
            <person name="Itoh H."/>
            <person name="Senoo K."/>
        </authorList>
    </citation>
    <scope>NUCLEOTIDE SEQUENCE [LARGE SCALE GENOMIC DNA]</scope>
    <source>
        <strain evidence="3 4">DSM 12255</strain>
    </source>
</reference>
<feature type="chain" id="PRO_5043464571" evidence="2">
    <location>
        <begin position="22"/>
        <end position="153"/>
    </location>
</feature>
<gene>
    <name evidence="3" type="ORF">KI809_06180</name>
</gene>
<dbReference type="EMBL" id="JAHCVJ010000002">
    <property type="protein sequence ID" value="MBT0663886.1"/>
    <property type="molecule type" value="Genomic_DNA"/>
</dbReference>
<accession>A0AAW4KZ09</accession>
<dbReference type="Proteomes" id="UP000811899">
    <property type="component" value="Unassembled WGS sequence"/>
</dbReference>
<protein>
    <submittedName>
        <fullName evidence="3">Uncharacterized protein</fullName>
    </submittedName>
</protein>
<evidence type="ECO:0000256" key="2">
    <source>
        <dbReference type="SAM" id="SignalP"/>
    </source>
</evidence>